<keyword evidence="4 8" id="KW-1003">Cell membrane</keyword>
<evidence type="ECO:0000256" key="1">
    <source>
        <dbReference type="ARBA" id="ARBA00004651"/>
    </source>
</evidence>
<protein>
    <recommendedName>
        <fullName evidence="8">Probable membrane transporter protein</fullName>
    </recommendedName>
</protein>
<evidence type="ECO:0000256" key="6">
    <source>
        <dbReference type="ARBA" id="ARBA00022989"/>
    </source>
</evidence>
<comment type="similarity">
    <text evidence="2 8">Belongs to the 4-toluene sulfonate uptake permease (TSUP) (TC 2.A.102) family.</text>
</comment>
<dbReference type="RefSeq" id="WP_343987585.1">
    <property type="nucleotide sequence ID" value="NZ_BAAAFM010000003.1"/>
</dbReference>
<keyword evidence="10" id="KW-1185">Reference proteome</keyword>
<dbReference type="PANTHER" id="PTHR30269">
    <property type="entry name" value="TRANSMEMBRANE PROTEIN YFCA"/>
    <property type="match status" value="1"/>
</dbReference>
<feature type="transmembrane region" description="Helical" evidence="8">
    <location>
        <begin position="102"/>
        <end position="119"/>
    </location>
</feature>
<comment type="caution">
    <text evidence="9">The sequence shown here is derived from an EMBL/GenBank/DDBJ whole genome shotgun (WGS) entry which is preliminary data.</text>
</comment>
<evidence type="ECO:0000256" key="4">
    <source>
        <dbReference type="ARBA" id="ARBA00022475"/>
    </source>
</evidence>
<keyword evidence="7 8" id="KW-0472">Membrane</keyword>
<name>A0ABN0SXC8_9GAMM</name>
<dbReference type="InterPro" id="IPR002781">
    <property type="entry name" value="TM_pro_TauE-like"/>
</dbReference>
<evidence type="ECO:0000256" key="2">
    <source>
        <dbReference type="ARBA" id="ARBA00009142"/>
    </source>
</evidence>
<evidence type="ECO:0000313" key="9">
    <source>
        <dbReference type="EMBL" id="GAA0204831.1"/>
    </source>
</evidence>
<feature type="transmembrane region" description="Helical" evidence="8">
    <location>
        <begin position="139"/>
        <end position="169"/>
    </location>
</feature>
<keyword evidence="5 8" id="KW-0812">Transmembrane</keyword>
<dbReference type="Pfam" id="PF01925">
    <property type="entry name" value="TauE"/>
    <property type="match status" value="1"/>
</dbReference>
<feature type="transmembrane region" description="Helical" evidence="8">
    <location>
        <begin position="72"/>
        <end position="90"/>
    </location>
</feature>
<evidence type="ECO:0000313" key="10">
    <source>
        <dbReference type="Proteomes" id="UP001501221"/>
    </source>
</evidence>
<dbReference type="Proteomes" id="UP001501221">
    <property type="component" value="Unassembled WGS sequence"/>
</dbReference>
<evidence type="ECO:0000256" key="8">
    <source>
        <dbReference type="RuleBase" id="RU363041"/>
    </source>
</evidence>
<feature type="transmembrane region" description="Helical" evidence="8">
    <location>
        <begin position="205"/>
        <end position="226"/>
    </location>
</feature>
<evidence type="ECO:0000256" key="5">
    <source>
        <dbReference type="ARBA" id="ARBA00022692"/>
    </source>
</evidence>
<keyword evidence="3" id="KW-0813">Transport</keyword>
<comment type="subcellular location">
    <subcellularLocation>
        <location evidence="1 8">Cell membrane</location>
        <topology evidence="1 8">Multi-pass membrane protein</topology>
    </subcellularLocation>
</comment>
<keyword evidence="6 8" id="KW-1133">Transmembrane helix</keyword>
<sequence length="256" mass="27657">MFELLLLFAAGFFGGVLNSIAGGGSFLTFPALLFVGVPPVSANATNTFSSCAGYLSGAYAFKEDLQKQKKKLPKLIIVSLVGGVLGSWLLLQTPEELFRESIPWLLLFATFFFTFGGYINQTLRRLTSHHQHASSIGNYLLLLLLLGVCTYGGFFNAGLGVITLSYLALAGFTDINAMNGIKLLVSSVVSLIATTVFIYNGAIAWYEGFIVLVGTLFGGYVAAHASRRISQHYVRLVVILASIAITAYFFIETYAS</sequence>
<feature type="transmembrane region" description="Helical" evidence="8">
    <location>
        <begin position="181"/>
        <end position="199"/>
    </location>
</feature>
<evidence type="ECO:0000256" key="7">
    <source>
        <dbReference type="ARBA" id="ARBA00023136"/>
    </source>
</evidence>
<reference evidence="9 10" key="1">
    <citation type="journal article" date="2019" name="Int. J. Syst. Evol. Microbiol.">
        <title>The Global Catalogue of Microorganisms (GCM) 10K type strain sequencing project: providing services to taxonomists for standard genome sequencing and annotation.</title>
        <authorList>
            <consortium name="The Broad Institute Genomics Platform"/>
            <consortium name="The Broad Institute Genome Sequencing Center for Infectious Disease"/>
            <person name="Wu L."/>
            <person name="Ma J."/>
        </authorList>
    </citation>
    <scope>NUCLEOTIDE SEQUENCE [LARGE SCALE GENOMIC DNA]</scope>
    <source>
        <strain evidence="9 10">JCM 16211</strain>
    </source>
</reference>
<dbReference type="InterPro" id="IPR052017">
    <property type="entry name" value="TSUP"/>
</dbReference>
<accession>A0ABN0SXC8</accession>
<gene>
    <name evidence="9" type="ORF">GCM10009123_10390</name>
</gene>
<organism evidence="9 10">
    <name type="scientific">Kangiella japonica</name>
    <dbReference type="NCBI Taxonomy" id="647384"/>
    <lineage>
        <taxon>Bacteria</taxon>
        <taxon>Pseudomonadati</taxon>
        <taxon>Pseudomonadota</taxon>
        <taxon>Gammaproteobacteria</taxon>
        <taxon>Kangiellales</taxon>
        <taxon>Kangiellaceae</taxon>
        <taxon>Kangiella</taxon>
    </lineage>
</organism>
<evidence type="ECO:0000256" key="3">
    <source>
        <dbReference type="ARBA" id="ARBA00022448"/>
    </source>
</evidence>
<dbReference type="PANTHER" id="PTHR30269:SF0">
    <property type="entry name" value="MEMBRANE TRANSPORTER PROTEIN YFCA-RELATED"/>
    <property type="match status" value="1"/>
</dbReference>
<proteinExistence type="inferred from homology"/>
<dbReference type="EMBL" id="BAAAFM010000003">
    <property type="protein sequence ID" value="GAA0204831.1"/>
    <property type="molecule type" value="Genomic_DNA"/>
</dbReference>
<feature type="transmembrane region" description="Helical" evidence="8">
    <location>
        <begin position="233"/>
        <end position="251"/>
    </location>
</feature>